<gene>
    <name evidence="1" type="ORF">PSAL00342_LOCUS1261</name>
</gene>
<dbReference type="AlphaFoldDB" id="A0A7S3UBP7"/>
<accession>A0A7S3UBP7</accession>
<organism evidence="1">
    <name type="scientific">Picocystis salinarum</name>
    <dbReference type="NCBI Taxonomy" id="88271"/>
    <lineage>
        <taxon>Eukaryota</taxon>
        <taxon>Viridiplantae</taxon>
        <taxon>Chlorophyta</taxon>
        <taxon>Picocystophyceae</taxon>
        <taxon>Picocystales</taxon>
        <taxon>Picocystaceae</taxon>
        <taxon>Picocystis</taxon>
    </lineage>
</organism>
<protein>
    <submittedName>
        <fullName evidence="1">Uncharacterized protein</fullName>
    </submittedName>
</protein>
<name>A0A7S3UBP7_9CHLO</name>
<proteinExistence type="predicted"/>
<reference evidence="1" key="1">
    <citation type="submission" date="2021-01" db="EMBL/GenBank/DDBJ databases">
        <authorList>
            <person name="Corre E."/>
            <person name="Pelletier E."/>
            <person name="Niang G."/>
            <person name="Scheremetjew M."/>
            <person name="Finn R."/>
            <person name="Kale V."/>
            <person name="Holt S."/>
            <person name="Cochrane G."/>
            <person name="Meng A."/>
            <person name="Brown T."/>
            <person name="Cohen L."/>
        </authorList>
    </citation>
    <scope>NUCLEOTIDE SEQUENCE</scope>
    <source>
        <strain evidence="1">CCMP1897</strain>
    </source>
</reference>
<sequence>MGHPPKLRRCAFEATSSSSFRLRFVVRGSDAVARAGTGRRRLYSRGSTFCMRVRKELRHASIDTDPRAGAVRLVEDTPLPTLHDTSSIAHLDACSFRNRCNSSHRVPRFFVPPSSDVLRASISIRPKQDDPPHRQEQP</sequence>
<dbReference type="EMBL" id="HBIS01001435">
    <property type="protein sequence ID" value="CAE0607444.1"/>
    <property type="molecule type" value="Transcribed_RNA"/>
</dbReference>
<evidence type="ECO:0000313" key="1">
    <source>
        <dbReference type="EMBL" id="CAE0607444.1"/>
    </source>
</evidence>